<sequence>MRSESLFREAFASPYFIISAAPVQPVSRIKFSINFEFYPNRFYSP</sequence>
<dbReference type="AlphaFoldDB" id="C0D5R8"/>
<name>C0D5R8_9FIRM</name>
<keyword evidence="2" id="KW-1185">Reference proteome</keyword>
<evidence type="ECO:0000313" key="1">
    <source>
        <dbReference type="EMBL" id="EEG53342.1"/>
    </source>
</evidence>
<dbReference type="Proteomes" id="UP000004756">
    <property type="component" value="Unassembled WGS sequence"/>
</dbReference>
<dbReference type="EMBL" id="ACCJ01000379">
    <property type="protein sequence ID" value="EEG53342.1"/>
    <property type="molecule type" value="Genomic_DNA"/>
</dbReference>
<protein>
    <submittedName>
        <fullName evidence="1">Uncharacterized protein</fullName>
    </submittedName>
</protein>
<organism evidence="1 2">
    <name type="scientific">[Clostridium] asparagiforme DSM 15981</name>
    <dbReference type="NCBI Taxonomy" id="518636"/>
    <lineage>
        <taxon>Bacteria</taxon>
        <taxon>Bacillati</taxon>
        <taxon>Bacillota</taxon>
        <taxon>Clostridia</taxon>
        <taxon>Lachnospirales</taxon>
        <taxon>Lachnospiraceae</taxon>
        <taxon>Enterocloster</taxon>
    </lineage>
</organism>
<evidence type="ECO:0000313" key="2">
    <source>
        <dbReference type="Proteomes" id="UP000004756"/>
    </source>
</evidence>
<comment type="caution">
    <text evidence="1">The sequence shown here is derived from an EMBL/GenBank/DDBJ whole genome shotgun (WGS) entry which is preliminary data.</text>
</comment>
<accession>C0D5R8</accession>
<reference evidence="1 2" key="1">
    <citation type="submission" date="2009-01" db="EMBL/GenBank/DDBJ databases">
        <authorList>
            <person name="Fulton L."/>
            <person name="Clifton S."/>
            <person name="Fulton B."/>
            <person name="Xu J."/>
            <person name="Minx P."/>
            <person name="Pepin K.H."/>
            <person name="Johnson M."/>
            <person name="Bhonagiri V."/>
            <person name="Nash W.E."/>
            <person name="Mardis E.R."/>
            <person name="Wilson R.K."/>
        </authorList>
    </citation>
    <scope>NUCLEOTIDE SEQUENCE [LARGE SCALE GENOMIC DNA]</scope>
    <source>
        <strain evidence="1 2">DSM 15981</strain>
    </source>
</reference>
<proteinExistence type="predicted"/>
<gene>
    <name evidence="1" type="ORF">CLOSTASPAR_04614</name>
</gene>
<reference evidence="1 2" key="2">
    <citation type="submission" date="2009-02" db="EMBL/GenBank/DDBJ databases">
        <title>Draft genome sequence of Clostridium asparagiforme (DSM 15981).</title>
        <authorList>
            <person name="Sudarsanam P."/>
            <person name="Ley R."/>
            <person name="Guruge J."/>
            <person name="Turnbaugh P.J."/>
            <person name="Mahowald M."/>
            <person name="Liep D."/>
            <person name="Gordon J."/>
        </authorList>
    </citation>
    <scope>NUCLEOTIDE SEQUENCE [LARGE SCALE GENOMIC DNA]</scope>
    <source>
        <strain evidence="1 2">DSM 15981</strain>
    </source>
</reference>
<dbReference type="HOGENOM" id="CLU_3197892_0_0_9"/>